<protein>
    <submittedName>
        <fullName evidence="1">Uncharacterized protein</fullName>
    </submittedName>
</protein>
<comment type="caution">
    <text evidence="1">The sequence shown here is derived from an EMBL/GenBank/DDBJ whole genome shotgun (WGS) entry which is preliminary data.</text>
</comment>
<proteinExistence type="predicted"/>
<accession>A0A0V0TFF6</accession>
<dbReference type="EMBL" id="JYDJ01000299">
    <property type="protein sequence ID" value="KRX37685.1"/>
    <property type="molecule type" value="Genomic_DNA"/>
</dbReference>
<gene>
    <name evidence="1" type="ORF">T05_8084</name>
</gene>
<keyword evidence="2" id="KW-1185">Reference proteome</keyword>
<evidence type="ECO:0000313" key="1">
    <source>
        <dbReference type="EMBL" id="KRX37685.1"/>
    </source>
</evidence>
<sequence>MFVACTIALTIKICQLNLLNTGVFLRILDCSEHRIMHKSSADICDYYYHYHHHDYYYYIQYNDCNESEKLSSIDALSSDIFNFYYSISIISAYFTLSERLMKN</sequence>
<evidence type="ECO:0000313" key="2">
    <source>
        <dbReference type="Proteomes" id="UP000055048"/>
    </source>
</evidence>
<dbReference type="AlphaFoldDB" id="A0A0V0TFF6"/>
<organism evidence="1 2">
    <name type="scientific">Trichinella murrelli</name>
    <dbReference type="NCBI Taxonomy" id="144512"/>
    <lineage>
        <taxon>Eukaryota</taxon>
        <taxon>Metazoa</taxon>
        <taxon>Ecdysozoa</taxon>
        <taxon>Nematoda</taxon>
        <taxon>Enoplea</taxon>
        <taxon>Dorylaimia</taxon>
        <taxon>Trichinellida</taxon>
        <taxon>Trichinellidae</taxon>
        <taxon>Trichinella</taxon>
    </lineage>
</organism>
<name>A0A0V0TFF6_9BILA</name>
<dbReference type="Proteomes" id="UP000055048">
    <property type="component" value="Unassembled WGS sequence"/>
</dbReference>
<reference evidence="1 2" key="1">
    <citation type="submission" date="2015-01" db="EMBL/GenBank/DDBJ databases">
        <title>Evolution of Trichinella species and genotypes.</title>
        <authorList>
            <person name="Korhonen P.K."/>
            <person name="Edoardo P."/>
            <person name="Giuseppe L.R."/>
            <person name="Gasser R.B."/>
        </authorList>
    </citation>
    <scope>NUCLEOTIDE SEQUENCE [LARGE SCALE GENOMIC DNA]</scope>
    <source>
        <strain evidence="1">ISS417</strain>
    </source>
</reference>